<sequence>MEFPSLLYCWWLFCLCVEDTNSLGKETVLPSKKSSEFQYLTNDAINDNEINQIVSPVFSVAETAASTTQAPKNTRLPILKEKHQNETLDMHIINTDSPIIQAEKTFTTENSYNISIIGNNSKFTVVPEVDTTILSAQNRTNFNEGTNLINSKSDWSDNLHLPDVETSWLESYHNSTSKTIKTFQDTTIPYKLNNISNTSDYTSSELLISNLTGLETTILPNITSAINLSDRISYNNFSDIPIFNSQFKNIFPYVKSTLRIAQRPSFAGLGTTAPPRIKPGKPWPARPQDYPNYVPATVAIQHFITNRPQYTQSFNPQFNQPSSKPTVIFSQSQQRPSFAGLGTTAPPRVKPGKPWPARPEDYPNYYPTHTTNDQLATNRPHYTQSMITQFTEPSSNPTIGLTQSQQRPSFAGLGTTAPPRVKPGKPWPARPEDYPNYYTTKQQDPFNGQQLTEIINAQYNITSSNSVVSVTQSDQRPSFAGLGTTAPPRVKPGMPWPASSEDYANFSSITPTNIQIGATIPENPELVNPPFNNPSSNSAPSLTQSDPRPSFAGLGTTAPPRIKPGKPWPASPEDYANFSAIITTSNPIVTSRPEHPELVNPPLNNPSSNSASSLTQSGPRPSFAGLGTTAPPRIKPGKPWPASPEDYANFSSIITTSNPIVTSRPEHPELVNPPLNNPSSNSASSLTQSGPRPSFAGLGTTAPPRIKPGKPWPVSPEDYANFSSIITTPNPIVTTSSLTQSGPRPSFAGLGTTAPPRIKPGKPWPANPEDYANFSSIITTPNPIVTSRPEHPELFNPPVNNPSSDSTPSLTQSDPRPSFAGLGTTAPPRVKPGKP</sequence>
<feature type="compositionally biased region" description="Low complexity" evidence="1">
    <location>
        <begin position="670"/>
        <end position="686"/>
    </location>
</feature>
<feature type="compositionally biased region" description="Low complexity" evidence="1">
    <location>
        <begin position="528"/>
        <end position="541"/>
    </location>
</feature>
<organism evidence="3 4">
    <name type="scientific">Diabrotica balteata</name>
    <name type="common">Banded cucumber beetle</name>
    <dbReference type="NCBI Taxonomy" id="107213"/>
    <lineage>
        <taxon>Eukaryota</taxon>
        <taxon>Metazoa</taxon>
        <taxon>Ecdysozoa</taxon>
        <taxon>Arthropoda</taxon>
        <taxon>Hexapoda</taxon>
        <taxon>Insecta</taxon>
        <taxon>Pterygota</taxon>
        <taxon>Neoptera</taxon>
        <taxon>Endopterygota</taxon>
        <taxon>Coleoptera</taxon>
        <taxon>Polyphaga</taxon>
        <taxon>Cucujiformia</taxon>
        <taxon>Chrysomeloidea</taxon>
        <taxon>Chrysomelidae</taxon>
        <taxon>Galerucinae</taxon>
        <taxon>Diabroticina</taxon>
        <taxon>Diabroticites</taxon>
        <taxon>Diabrotica</taxon>
    </lineage>
</organism>
<reference evidence="3" key="1">
    <citation type="submission" date="2022-01" db="EMBL/GenBank/DDBJ databases">
        <authorList>
            <person name="King R."/>
        </authorList>
    </citation>
    <scope>NUCLEOTIDE SEQUENCE</scope>
</reference>
<evidence type="ECO:0000256" key="1">
    <source>
        <dbReference type="SAM" id="MobiDB-lite"/>
    </source>
</evidence>
<feature type="region of interest" description="Disordered" evidence="1">
    <location>
        <begin position="408"/>
        <end position="430"/>
    </location>
</feature>
<dbReference type="Proteomes" id="UP001153709">
    <property type="component" value="Chromosome 8"/>
</dbReference>
<proteinExistence type="predicted"/>
<gene>
    <name evidence="3" type="ORF">DIABBA_LOCUS12424</name>
</gene>
<protein>
    <submittedName>
        <fullName evidence="3">Uncharacterized protein</fullName>
    </submittedName>
</protein>
<dbReference type="AlphaFoldDB" id="A0A9N9XFK7"/>
<evidence type="ECO:0000313" key="3">
    <source>
        <dbReference type="EMBL" id="CAG9839682.1"/>
    </source>
</evidence>
<feature type="chain" id="PRO_5040307469" evidence="2">
    <location>
        <begin position="23"/>
        <end position="835"/>
    </location>
</feature>
<feature type="compositionally biased region" description="Low complexity" evidence="1">
    <location>
        <begin position="598"/>
        <end position="614"/>
    </location>
</feature>
<accession>A0A9N9XFK7</accession>
<feature type="region of interest" description="Disordered" evidence="1">
    <location>
        <begin position="736"/>
        <end position="835"/>
    </location>
</feature>
<feature type="region of interest" description="Disordered" evidence="1">
    <location>
        <begin position="659"/>
        <end position="708"/>
    </location>
</feature>
<feature type="region of interest" description="Disordered" evidence="1">
    <location>
        <begin position="520"/>
        <end position="571"/>
    </location>
</feature>
<evidence type="ECO:0000313" key="4">
    <source>
        <dbReference type="Proteomes" id="UP001153709"/>
    </source>
</evidence>
<feature type="compositionally biased region" description="Polar residues" evidence="1">
    <location>
        <begin position="773"/>
        <end position="785"/>
    </location>
</feature>
<keyword evidence="2" id="KW-0732">Signal</keyword>
<name>A0A9N9XFK7_DIABA</name>
<evidence type="ECO:0000256" key="2">
    <source>
        <dbReference type="SAM" id="SignalP"/>
    </source>
</evidence>
<dbReference type="OrthoDB" id="6781129at2759"/>
<feature type="compositionally biased region" description="Polar residues" evidence="1">
    <location>
        <begin position="801"/>
        <end position="815"/>
    </location>
</feature>
<dbReference type="EMBL" id="OU898283">
    <property type="protein sequence ID" value="CAG9839682.1"/>
    <property type="molecule type" value="Genomic_DNA"/>
</dbReference>
<feature type="region of interest" description="Disordered" evidence="1">
    <location>
        <begin position="589"/>
        <end position="646"/>
    </location>
</feature>
<feature type="signal peptide" evidence="2">
    <location>
        <begin position="1"/>
        <end position="22"/>
    </location>
</feature>
<keyword evidence="4" id="KW-1185">Reference proteome</keyword>